<evidence type="ECO:0008006" key="4">
    <source>
        <dbReference type="Google" id="ProtNLM"/>
    </source>
</evidence>
<gene>
    <name evidence="2" type="ORF">Rhopal_003381-T1</name>
</gene>
<dbReference type="GO" id="GO:0034080">
    <property type="term" value="P:CENP-A containing chromatin assembly"/>
    <property type="evidence" value="ECO:0007669"/>
    <property type="project" value="InterPro"/>
</dbReference>
<evidence type="ECO:0000256" key="1">
    <source>
        <dbReference type="SAM" id="MobiDB-lite"/>
    </source>
</evidence>
<dbReference type="Proteomes" id="UP001342314">
    <property type="component" value="Unassembled WGS sequence"/>
</dbReference>
<reference evidence="2 3" key="1">
    <citation type="submission" date="2021-12" db="EMBL/GenBank/DDBJ databases">
        <title>High titer production of polyol ester of fatty acids by Rhodotorula paludigena BS15 towards product separation-free biomass refinery.</title>
        <authorList>
            <person name="Mano J."/>
            <person name="Ono H."/>
            <person name="Tanaka T."/>
            <person name="Naito K."/>
            <person name="Sushida H."/>
            <person name="Ike M."/>
            <person name="Tokuyasu K."/>
            <person name="Kitaoka M."/>
        </authorList>
    </citation>
    <scope>NUCLEOTIDE SEQUENCE [LARGE SCALE GENOMIC DNA]</scope>
    <source>
        <strain evidence="2 3">BS15</strain>
    </source>
</reference>
<proteinExistence type="predicted"/>
<dbReference type="Pfam" id="PF05238">
    <property type="entry name" value="CENP-N"/>
    <property type="match status" value="1"/>
</dbReference>
<name>A0AAV5GKK4_9BASI</name>
<comment type="caution">
    <text evidence="2">The sequence shown here is derived from an EMBL/GenBank/DDBJ whole genome shotgun (WGS) entry which is preliminary data.</text>
</comment>
<keyword evidence="3" id="KW-1185">Reference proteome</keyword>
<protein>
    <recommendedName>
        <fullName evidence="4">CHL4-domain-containing protein</fullName>
    </recommendedName>
</protein>
<sequence>MLGKHALAPSAVQARNPAPLLAPLSAASIAQLGLAYLATAPETAQQDHDDLYTRQQLYQQAIDDPTSTSKHSLVRAVCDDWKDGLSYAQVAQLDIQLFQEKGTGKTWSAYRANLASGAVPAANQLFQRFRQAFGAFYPHYLHLSTLSSPHPVTLLRIQLLPSPSSSSASSSSASAHPPAHLILHFPDTPFFLLPSSLTAALKPLVLHSLELALASPAVAPPELDRVDLEGRDWASLRQCLLASTARQQGSAGGADAAPRRRRASPPPTPLPLHPLTNLPLLPSPTAKHTRALKRRRVEAAREAFDLPRSGEAGGGMEDEEGLPVLDKLEYEQKQQPPFHLRLTGTHVLAGLRALVREGYIDPTPASAPASGGGGGGLPRWLSGGVQEEGVNRMKVGMREGGGGVGRI</sequence>
<dbReference type="InterPro" id="IPR007902">
    <property type="entry name" value="Chl4/mis15/CENP-N"/>
</dbReference>
<organism evidence="2 3">
    <name type="scientific">Rhodotorula paludigena</name>
    <dbReference type="NCBI Taxonomy" id="86838"/>
    <lineage>
        <taxon>Eukaryota</taxon>
        <taxon>Fungi</taxon>
        <taxon>Dikarya</taxon>
        <taxon>Basidiomycota</taxon>
        <taxon>Pucciniomycotina</taxon>
        <taxon>Microbotryomycetes</taxon>
        <taxon>Sporidiobolales</taxon>
        <taxon>Sporidiobolaceae</taxon>
        <taxon>Rhodotorula</taxon>
    </lineage>
</organism>
<evidence type="ECO:0000313" key="2">
    <source>
        <dbReference type="EMBL" id="GJN90370.1"/>
    </source>
</evidence>
<dbReference type="AlphaFoldDB" id="A0AAV5GKK4"/>
<feature type="compositionally biased region" description="Low complexity" evidence="1">
    <location>
        <begin position="273"/>
        <end position="286"/>
    </location>
</feature>
<evidence type="ECO:0000313" key="3">
    <source>
        <dbReference type="Proteomes" id="UP001342314"/>
    </source>
</evidence>
<feature type="region of interest" description="Disordered" evidence="1">
    <location>
        <begin position="244"/>
        <end position="295"/>
    </location>
</feature>
<accession>A0AAV5GKK4</accession>
<dbReference type="GO" id="GO:0007059">
    <property type="term" value="P:chromosome segregation"/>
    <property type="evidence" value="ECO:0007669"/>
    <property type="project" value="InterPro"/>
</dbReference>
<dbReference type="EMBL" id="BQKY01000006">
    <property type="protein sequence ID" value="GJN90370.1"/>
    <property type="molecule type" value="Genomic_DNA"/>
</dbReference>